<keyword evidence="2" id="KW-1133">Transmembrane helix</keyword>
<dbReference type="OrthoDB" id="422736at2759"/>
<evidence type="ECO:0000313" key="3">
    <source>
        <dbReference type="EMBL" id="KAF2138525.1"/>
    </source>
</evidence>
<evidence type="ECO:0000256" key="1">
    <source>
        <dbReference type="SAM" id="MobiDB-lite"/>
    </source>
</evidence>
<dbReference type="EMBL" id="ML995496">
    <property type="protein sequence ID" value="KAF2138525.1"/>
    <property type="molecule type" value="Genomic_DNA"/>
</dbReference>
<dbReference type="AlphaFoldDB" id="A0A6A6B5H0"/>
<reference evidence="3" key="1">
    <citation type="journal article" date="2020" name="Stud. Mycol.">
        <title>101 Dothideomycetes genomes: a test case for predicting lifestyles and emergence of pathogens.</title>
        <authorList>
            <person name="Haridas S."/>
            <person name="Albert R."/>
            <person name="Binder M."/>
            <person name="Bloem J."/>
            <person name="Labutti K."/>
            <person name="Salamov A."/>
            <person name="Andreopoulos B."/>
            <person name="Baker S."/>
            <person name="Barry K."/>
            <person name="Bills G."/>
            <person name="Bluhm B."/>
            <person name="Cannon C."/>
            <person name="Castanera R."/>
            <person name="Culley D."/>
            <person name="Daum C."/>
            <person name="Ezra D."/>
            <person name="Gonzalez J."/>
            <person name="Henrissat B."/>
            <person name="Kuo A."/>
            <person name="Liang C."/>
            <person name="Lipzen A."/>
            <person name="Lutzoni F."/>
            <person name="Magnuson J."/>
            <person name="Mondo S."/>
            <person name="Nolan M."/>
            <person name="Ohm R."/>
            <person name="Pangilinan J."/>
            <person name="Park H.-J."/>
            <person name="Ramirez L."/>
            <person name="Alfaro M."/>
            <person name="Sun H."/>
            <person name="Tritt A."/>
            <person name="Yoshinaga Y."/>
            <person name="Zwiers L.-H."/>
            <person name="Turgeon B."/>
            <person name="Goodwin S."/>
            <person name="Spatafora J."/>
            <person name="Crous P."/>
            <person name="Grigoriev I."/>
        </authorList>
    </citation>
    <scope>NUCLEOTIDE SEQUENCE</scope>
    <source>
        <strain evidence="3">CBS 121167</strain>
    </source>
</reference>
<feature type="compositionally biased region" description="Low complexity" evidence="1">
    <location>
        <begin position="60"/>
        <end position="74"/>
    </location>
</feature>
<proteinExistence type="predicted"/>
<organism evidence="3 4">
    <name type="scientific">Aplosporella prunicola CBS 121167</name>
    <dbReference type="NCBI Taxonomy" id="1176127"/>
    <lineage>
        <taxon>Eukaryota</taxon>
        <taxon>Fungi</taxon>
        <taxon>Dikarya</taxon>
        <taxon>Ascomycota</taxon>
        <taxon>Pezizomycotina</taxon>
        <taxon>Dothideomycetes</taxon>
        <taxon>Dothideomycetes incertae sedis</taxon>
        <taxon>Botryosphaeriales</taxon>
        <taxon>Aplosporellaceae</taxon>
        <taxon>Aplosporella</taxon>
    </lineage>
</organism>
<dbReference type="Proteomes" id="UP000799438">
    <property type="component" value="Unassembled WGS sequence"/>
</dbReference>
<feature type="region of interest" description="Disordered" evidence="1">
    <location>
        <begin position="52"/>
        <end position="82"/>
    </location>
</feature>
<dbReference type="PANTHER" id="PTHR36587">
    <property type="entry name" value="EXPRESSION SITE-ASSOCIATED GENE 3 (ESAG3)-LIKE PROTEIN"/>
    <property type="match status" value="1"/>
</dbReference>
<gene>
    <name evidence="3" type="ORF">K452DRAFT_301059</name>
</gene>
<keyword evidence="2" id="KW-0472">Membrane</keyword>
<name>A0A6A6B5H0_9PEZI</name>
<protein>
    <submittedName>
        <fullName evidence="3">Uncharacterized protein</fullName>
    </submittedName>
</protein>
<dbReference type="RefSeq" id="XP_033394238.1">
    <property type="nucleotide sequence ID" value="XM_033542397.1"/>
</dbReference>
<evidence type="ECO:0000256" key="2">
    <source>
        <dbReference type="SAM" id="Phobius"/>
    </source>
</evidence>
<accession>A0A6A6B5H0</accession>
<sequence length="567" mass="62815">MYSNEDYGSILLLLKARKPRSLLLAFGLAVVSLCLLWANSSEHPAVPAHAANTLRPAESTPPVVNATTTTAQPAEPSEATDGPKFRLIIPAAEASPDFCRTVLSGMLLDFPPPTILGYDERHPETMVASIQEHLEEESINDDDLVLIVDGYSVWFQLPSSVLIAQYEHLLERANAHLLEKYGAARPSTPYDAPRPLFTQSVIWGADERCWSSAEANATCASVAEPTARRGGKLEGDSTFERKYLTSGTVMGPARDLRAIFSAAKMQGPDSNGNRDMQTMFATLFGEQQQAREQIRRENLGTAGRWREWLVQQVRGPWISSSRLDHATNMTIVPGRQYEYSMGLDNNGSLFQTMTPPHTFSGNIRFLRYNESVLYNASDNFPSALDVHGSPFALSAGDAESAAIPNNEPNGLAIDPELDALPSSEQQWALLPLAHNLRTGSVPAALHFPAGMPMSSSNGADYGVDSIQYLDPREVLWPHLWFYPHARALLRRYMRQSTVGELEDEVNAHSRWWRASDVRGGRGGVWTDNAEWLAWGDICAGYESEVFGDGKGVWMQEMEERVSYEPWD</sequence>
<keyword evidence="4" id="KW-1185">Reference proteome</keyword>
<dbReference type="PANTHER" id="PTHR36587:SF2">
    <property type="entry name" value="EXPRESSION SITE-ASSOCIATED GENE 3 (ESAG3)-LIKE PROTEIN"/>
    <property type="match status" value="1"/>
</dbReference>
<feature type="transmembrane region" description="Helical" evidence="2">
    <location>
        <begin position="21"/>
        <end position="38"/>
    </location>
</feature>
<dbReference type="CDD" id="cd22997">
    <property type="entry name" value="GT_LH"/>
    <property type="match status" value="1"/>
</dbReference>
<keyword evidence="2" id="KW-0812">Transmembrane</keyword>
<dbReference type="GeneID" id="54299894"/>
<evidence type="ECO:0000313" key="4">
    <source>
        <dbReference type="Proteomes" id="UP000799438"/>
    </source>
</evidence>